<feature type="compositionally biased region" description="Low complexity" evidence="1">
    <location>
        <begin position="146"/>
        <end position="164"/>
    </location>
</feature>
<sequence>MSSKSSIVLEVDEYEQEPNVRRARSNEHFDYLKESERWRRRDEELQITRYRDRAHFGASYQRPKADHLTVPIYETSPRRPRARSDTRDEASRNFKTQEMRPSALPISFSDPELPDPRQERGSTQSRVPAVDRPKIKIPPVVIQEHPPLSAAPGRSPSASPRSPSGQPILQYKYLLLQNEFAEITSACLRYIDVEAAHPRDLTFEKISEQVKGFEFDLKVWSYVANIEKMPRLDVPEDAVAVTDAASRIMDRMYDRAVELKEACARAKPGDLKFAGLKKVDDEAMLFEDTTSAQNDQDPTESLGFIIESSLHGIRLQTKSLKRLTRSLQDATSGAKEEMVAVSTLIGEAVKFFGSDAAIKRYPIDSKFTGRRALDEVKAVTGS</sequence>
<dbReference type="EMBL" id="JAGMVJ010000001">
    <property type="protein sequence ID" value="KAH7095262.1"/>
    <property type="molecule type" value="Genomic_DNA"/>
</dbReference>
<evidence type="ECO:0000256" key="1">
    <source>
        <dbReference type="SAM" id="MobiDB-lite"/>
    </source>
</evidence>
<feature type="compositionally biased region" description="Basic and acidic residues" evidence="1">
    <location>
        <begin position="82"/>
        <end position="98"/>
    </location>
</feature>
<dbReference type="AlphaFoldDB" id="A0A8K0RK09"/>
<evidence type="ECO:0000313" key="2">
    <source>
        <dbReference type="EMBL" id="KAH7095262.1"/>
    </source>
</evidence>
<keyword evidence="3" id="KW-1185">Reference proteome</keyword>
<reference evidence="2" key="1">
    <citation type="journal article" date="2021" name="Nat. Commun.">
        <title>Genetic determinants of endophytism in the Arabidopsis root mycobiome.</title>
        <authorList>
            <person name="Mesny F."/>
            <person name="Miyauchi S."/>
            <person name="Thiergart T."/>
            <person name="Pickel B."/>
            <person name="Atanasova L."/>
            <person name="Karlsson M."/>
            <person name="Huettel B."/>
            <person name="Barry K.W."/>
            <person name="Haridas S."/>
            <person name="Chen C."/>
            <person name="Bauer D."/>
            <person name="Andreopoulos W."/>
            <person name="Pangilinan J."/>
            <person name="LaButti K."/>
            <person name="Riley R."/>
            <person name="Lipzen A."/>
            <person name="Clum A."/>
            <person name="Drula E."/>
            <person name="Henrissat B."/>
            <person name="Kohler A."/>
            <person name="Grigoriev I.V."/>
            <person name="Martin F.M."/>
            <person name="Hacquard S."/>
        </authorList>
    </citation>
    <scope>NUCLEOTIDE SEQUENCE</scope>
    <source>
        <strain evidence="2">MPI-SDFR-AT-0120</strain>
    </source>
</reference>
<gene>
    <name evidence="2" type="ORF">FB567DRAFT_24703</name>
</gene>
<protein>
    <submittedName>
        <fullName evidence="2">Uncharacterized protein</fullName>
    </submittedName>
</protein>
<dbReference type="OrthoDB" id="3731753at2759"/>
<dbReference type="Proteomes" id="UP000813461">
    <property type="component" value="Unassembled WGS sequence"/>
</dbReference>
<organism evidence="2 3">
    <name type="scientific">Paraphoma chrysanthemicola</name>
    <dbReference type="NCBI Taxonomy" id="798071"/>
    <lineage>
        <taxon>Eukaryota</taxon>
        <taxon>Fungi</taxon>
        <taxon>Dikarya</taxon>
        <taxon>Ascomycota</taxon>
        <taxon>Pezizomycotina</taxon>
        <taxon>Dothideomycetes</taxon>
        <taxon>Pleosporomycetidae</taxon>
        <taxon>Pleosporales</taxon>
        <taxon>Pleosporineae</taxon>
        <taxon>Phaeosphaeriaceae</taxon>
        <taxon>Paraphoma</taxon>
    </lineage>
</organism>
<feature type="region of interest" description="Disordered" evidence="1">
    <location>
        <begin position="58"/>
        <end position="164"/>
    </location>
</feature>
<comment type="caution">
    <text evidence="2">The sequence shown here is derived from an EMBL/GenBank/DDBJ whole genome shotgun (WGS) entry which is preliminary data.</text>
</comment>
<accession>A0A8K0RK09</accession>
<proteinExistence type="predicted"/>
<name>A0A8K0RK09_9PLEO</name>
<evidence type="ECO:0000313" key="3">
    <source>
        <dbReference type="Proteomes" id="UP000813461"/>
    </source>
</evidence>